<evidence type="ECO:0000256" key="4">
    <source>
        <dbReference type="ARBA" id="ARBA00022737"/>
    </source>
</evidence>
<sequence length="193" mass="22222">MAFDNELVLSFSAKLISDYKDDGNRDFLLQYYMQDQTMTIFEEKKKMNGFKGGRFLNKMKVINPQTGKNYTDSSLAVGNILQISGRTFELEDAPEYTLCLMESNPKRFLQSDMQYSIELLAAYADKHNIDLNAVFEEKDVVKSSVVSPKEAEEILFSFSPDFPKQCAITILRRLTYDDSFDYLELVKCVNFKA</sequence>
<keyword evidence="9" id="KW-1185">Reference proteome</keyword>
<comment type="subcellular location">
    <subcellularLocation>
        <location evidence="1">Cell projection</location>
        <location evidence="1">Cilium</location>
    </subcellularLocation>
    <subcellularLocation>
        <location evidence="2">Cytoplasm</location>
        <location evidence="2">Cytoskeleton</location>
    </subcellularLocation>
</comment>
<proteinExistence type="predicted"/>
<keyword evidence="5" id="KW-0206">Cytoskeleton</keyword>
<dbReference type="Proteomes" id="UP001470230">
    <property type="component" value="Unassembled WGS sequence"/>
</dbReference>
<feature type="domain" description="DM10" evidence="7">
    <location>
        <begin position="5"/>
        <end position="105"/>
    </location>
</feature>
<evidence type="ECO:0000256" key="5">
    <source>
        <dbReference type="ARBA" id="ARBA00023212"/>
    </source>
</evidence>
<organism evidence="8 9">
    <name type="scientific">Tritrichomonas musculus</name>
    <dbReference type="NCBI Taxonomy" id="1915356"/>
    <lineage>
        <taxon>Eukaryota</taxon>
        <taxon>Metamonada</taxon>
        <taxon>Parabasalia</taxon>
        <taxon>Tritrichomonadida</taxon>
        <taxon>Tritrichomonadidae</taxon>
        <taxon>Tritrichomonas</taxon>
    </lineage>
</organism>
<evidence type="ECO:0000256" key="1">
    <source>
        <dbReference type="ARBA" id="ARBA00004138"/>
    </source>
</evidence>
<evidence type="ECO:0000259" key="7">
    <source>
        <dbReference type="PROSITE" id="PS51336"/>
    </source>
</evidence>
<dbReference type="SMART" id="SM00676">
    <property type="entry name" value="DM10"/>
    <property type="match status" value="1"/>
</dbReference>
<comment type="caution">
    <text evidence="8">The sequence shown here is derived from an EMBL/GenBank/DDBJ whole genome shotgun (WGS) entry which is preliminary data.</text>
</comment>
<keyword evidence="3" id="KW-0963">Cytoplasm</keyword>
<evidence type="ECO:0000313" key="9">
    <source>
        <dbReference type="Proteomes" id="UP001470230"/>
    </source>
</evidence>
<dbReference type="EMBL" id="JAPFFF010000058">
    <property type="protein sequence ID" value="KAK8837703.1"/>
    <property type="molecule type" value="Genomic_DNA"/>
</dbReference>
<dbReference type="Pfam" id="PF06565">
    <property type="entry name" value="DM10_dom"/>
    <property type="match status" value="1"/>
</dbReference>
<protein>
    <recommendedName>
        <fullName evidence="7">DM10 domain-containing protein</fullName>
    </recommendedName>
</protein>
<dbReference type="InterPro" id="IPR006602">
    <property type="entry name" value="DM10_dom"/>
</dbReference>
<evidence type="ECO:0000313" key="8">
    <source>
        <dbReference type="EMBL" id="KAK8837703.1"/>
    </source>
</evidence>
<name>A0ABR2GUU4_9EUKA</name>
<evidence type="ECO:0000256" key="3">
    <source>
        <dbReference type="ARBA" id="ARBA00022490"/>
    </source>
</evidence>
<keyword evidence="4" id="KW-0677">Repeat</keyword>
<dbReference type="PANTHER" id="PTHR12086">
    <property type="entry name" value="EF-HAND DOMAIN C-TERMINAL CONTAINING PROTEIN"/>
    <property type="match status" value="1"/>
</dbReference>
<evidence type="ECO:0000256" key="2">
    <source>
        <dbReference type="ARBA" id="ARBA00004245"/>
    </source>
</evidence>
<keyword evidence="6" id="KW-0966">Cell projection</keyword>
<dbReference type="PANTHER" id="PTHR12086:SF9">
    <property type="entry name" value="EF-HAND DOMAIN-CONTAINING PROTEIN 1"/>
    <property type="match status" value="1"/>
</dbReference>
<dbReference type="InterPro" id="IPR040193">
    <property type="entry name" value="EFHC1/EFHC2/EFHB"/>
</dbReference>
<dbReference type="PROSITE" id="PS51336">
    <property type="entry name" value="DM10"/>
    <property type="match status" value="1"/>
</dbReference>
<dbReference type="Gene3D" id="2.30.29.170">
    <property type="match status" value="1"/>
</dbReference>
<accession>A0ABR2GUU4</accession>
<evidence type="ECO:0000256" key="6">
    <source>
        <dbReference type="ARBA" id="ARBA00023273"/>
    </source>
</evidence>
<gene>
    <name evidence="8" type="ORF">M9Y10_036238</name>
</gene>
<reference evidence="8 9" key="1">
    <citation type="submission" date="2024-04" db="EMBL/GenBank/DDBJ databases">
        <title>Tritrichomonas musculus Genome.</title>
        <authorList>
            <person name="Alves-Ferreira E."/>
            <person name="Grigg M."/>
            <person name="Lorenzi H."/>
            <person name="Galac M."/>
        </authorList>
    </citation>
    <scope>NUCLEOTIDE SEQUENCE [LARGE SCALE GENOMIC DNA]</scope>
    <source>
        <strain evidence="8 9">EAF2021</strain>
    </source>
</reference>